<dbReference type="GO" id="GO:0045944">
    <property type="term" value="P:positive regulation of transcription by RNA polymerase II"/>
    <property type="evidence" value="ECO:0007669"/>
    <property type="project" value="TreeGrafter"/>
</dbReference>
<dbReference type="STRING" id="1036611.A0A1L9P602"/>
<evidence type="ECO:0000313" key="5">
    <source>
        <dbReference type="Proteomes" id="UP000184073"/>
    </source>
</evidence>
<dbReference type="OrthoDB" id="366390at2759"/>
<gene>
    <name evidence="4" type="ORF">ASPVEDRAFT_158864</name>
</gene>
<dbReference type="Gene3D" id="1.25.40.20">
    <property type="entry name" value="Ankyrin repeat-containing domain"/>
    <property type="match status" value="3"/>
</dbReference>
<proteinExistence type="predicted"/>
<feature type="repeat" description="ANK" evidence="3">
    <location>
        <begin position="248"/>
        <end position="280"/>
    </location>
</feature>
<evidence type="ECO:0000313" key="4">
    <source>
        <dbReference type="EMBL" id="OJI96951.1"/>
    </source>
</evidence>
<feature type="repeat" description="ANK" evidence="3">
    <location>
        <begin position="145"/>
        <end position="177"/>
    </location>
</feature>
<accession>A0A1L9P602</accession>
<feature type="repeat" description="ANK" evidence="3">
    <location>
        <begin position="215"/>
        <end position="247"/>
    </location>
</feature>
<dbReference type="VEuPathDB" id="FungiDB:ASPVEDRAFT_158864"/>
<keyword evidence="5" id="KW-1185">Reference proteome</keyword>
<dbReference type="PANTHER" id="PTHR24193:SF121">
    <property type="entry name" value="ADA2A-CONTAINING COMPLEX COMPONENT 3, ISOFORM D"/>
    <property type="match status" value="1"/>
</dbReference>
<dbReference type="PANTHER" id="PTHR24193">
    <property type="entry name" value="ANKYRIN REPEAT PROTEIN"/>
    <property type="match status" value="1"/>
</dbReference>
<protein>
    <submittedName>
        <fullName evidence="4">Uncharacterized protein</fullName>
    </submittedName>
</protein>
<sequence>MSRSRSSVTSSSHDRLEPRLVKAAASDALEDLRDVVATARENGQLTDGFLRVGLMRACERGRFNAAQYLLSLGAVPDLFSAPGNANANANANQNASASANAQGGGGGGGGRVTASPLLKAVERNHVRIAQVLLDYGASTEIGDRKGRTAIMTAAWKNHFHILQVLIARGADVNARDLRQRNVLHNLAADKMCDWGEDVIRLLLETVCEVDARDELGRSPLHWACATGKESIISLLLRHGADVNARSDGGWTPLHNACDRGSESIARRLLAAGAKINSQLLNGVSPLHLAAQGGHREVVE</sequence>
<feature type="repeat" description="ANK" evidence="3">
    <location>
        <begin position="112"/>
        <end position="144"/>
    </location>
</feature>
<dbReference type="PROSITE" id="PS50088">
    <property type="entry name" value="ANK_REPEAT"/>
    <property type="match status" value="5"/>
</dbReference>
<dbReference type="Pfam" id="PF12796">
    <property type="entry name" value="Ank_2"/>
    <property type="match status" value="2"/>
</dbReference>
<reference evidence="5" key="1">
    <citation type="journal article" date="2017" name="Genome Biol.">
        <title>Comparative genomics reveals high biological diversity and specific adaptations in the industrially and medically important fungal genus Aspergillus.</title>
        <authorList>
            <person name="de Vries R.P."/>
            <person name="Riley R."/>
            <person name="Wiebenga A."/>
            <person name="Aguilar-Osorio G."/>
            <person name="Amillis S."/>
            <person name="Uchima C.A."/>
            <person name="Anderluh G."/>
            <person name="Asadollahi M."/>
            <person name="Askin M."/>
            <person name="Barry K."/>
            <person name="Battaglia E."/>
            <person name="Bayram O."/>
            <person name="Benocci T."/>
            <person name="Braus-Stromeyer S.A."/>
            <person name="Caldana C."/>
            <person name="Canovas D."/>
            <person name="Cerqueira G.C."/>
            <person name="Chen F."/>
            <person name="Chen W."/>
            <person name="Choi C."/>
            <person name="Clum A."/>
            <person name="Dos Santos R.A."/>
            <person name="Damasio A.R."/>
            <person name="Diallinas G."/>
            <person name="Emri T."/>
            <person name="Fekete E."/>
            <person name="Flipphi M."/>
            <person name="Freyberg S."/>
            <person name="Gallo A."/>
            <person name="Gournas C."/>
            <person name="Habgood R."/>
            <person name="Hainaut M."/>
            <person name="Harispe M.L."/>
            <person name="Henrissat B."/>
            <person name="Hilden K.S."/>
            <person name="Hope R."/>
            <person name="Hossain A."/>
            <person name="Karabika E."/>
            <person name="Karaffa L."/>
            <person name="Karanyi Z."/>
            <person name="Krasevec N."/>
            <person name="Kuo A."/>
            <person name="Kusch H."/>
            <person name="LaButti K."/>
            <person name="Lagendijk E.L."/>
            <person name="Lapidus A."/>
            <person name="Levasseur A."/>
            <person name="Lindquist E."/>
            <person name="Lipzen A."/>
            <person name="Logrieco A.F."/>
            <person name="MacCabe A."/>
            <person name="Maekelae M.R."/>
            <person name="Malavazi I."/>
            <person name="Melin P."/>
            <person name="Meyer V."/>
            <person name="Mielnichuk N."/>
            <person name="Miskei M."/>
            <person name="Molnar A.P."/>
            <person name="Mule G."/>
            <person name="Ngan C.Y."/>
            <person name="Orejas M."/>
            <person name="Orosz E."/>
            <person name="Ouedraogo J.P."/>
            <person name="Overkamp K.M."/>
            <person name="Park H.-S."/>
            <person name="Perrone G."/>
            <person name="Piumi F."/>
            <person name="Punt P.J."/>
            <person name="Ram A.F."/>
            <person name="Ramon A."/>
            <person name="Rauscher S."/>
            <person name="Record E."/>
            <person name="Riano-Pachon D.M."/>
            <person name="Robert V."/>
            <person name="Roehrig J."/>
            <person name="Ruller R."/>
            <person name="Salamov A."/>
            <person name="Salih N.S."/>
            <person name="Samson R.A."/>
            <person name="Sandor E."/>
            <person name="Sanguinetti M."/>
            <person name="Schuetze T."/>
            <person name="Sepcic K."/>
            <person name="Shelest E."/>
            <person name="Sherlock G."/>
            <person name="Sophianopoulou V."/>
            <person name="Squina F.M."/>
            <person name="Sun H."/>
            <person name="Susca A."/>
            <person name="Todd R.B."/>
            <person name="Tsang A."/>
            <person name="Unkles S.E."/>
            <person name="van de Wiele N."/>
            <person name="van Rossen-Uffink D."/>
            <person name="Oliveira J.V."/>
            <person name="Vesth T.C."/>
            <person name="Visser J."/>
            <person name="Yu J.-H."/>
            <person name="Zhou M."/>
            <person name="Andersen M.R."/>
            <person name="Archer D.B."/>
            <person name="Baker S.E."/>
            <person name="Benoit I."/>
            <person name="Brakhage A.A."/>
            <person name="Braus G.H."/>
            <person name="Fischer R."/>
            <person name="Frisvad J.C."/>
            <person name="Goldman G.H."/>
            <person name="Houbraken J."/>
            <person name="Oakley B."/>
            <person name="Pocsi I."/>
            <person name="Scazzocchio C."/>
            <person name="Seiboth B."/>
            <person name="vanKuyk P.A."/>
            <person name="Wortman J."/>
            <person name="Dyer P.S."/>
            <person name="Grigoriev I.V."/>
        </authorList>
    </citation>
    <scope>NUCLEOTIDE SEQUENCE [LARGE SCALE GENOMIC DNA]</scope>
    <source>
        <strain evidence="5">CBS 583.65</strain>
    </source>
</reference>
<dbReference type="InterPro" id="IPR002110">
    <property type="entry name" value="Ankyrin_rpt"/>
</dbReference>
<dbReference type="SUPFAM" id="SSF48403">
    <property type="entry name" value="Ankyrin repeat"/>
    <property type="match status" value="1"/>
</dbReference>
<keyword evidence="1" id="KW-0677">Repeat</keyword>
<dbReference type="RefSeq" id="XP_040662714.1">
    <property type="nucleotide sequence ID" value="XM_040808566.1"/>
</dbReference>
<feature type="non-terminal residue" evidence="4">
    <location>
        <position position="299"/>
    </location>
</feature>
<dbReference type="Proteomes" id="UP000184073">
    <property type="component" value="Unassembled WGS sequence"/>
</dbReference>
<name>A0A1L9P602_ASPVE</name>
<dbReference type="InterPro" id="IPR050663">
    <property type="entry name" value="Ankyrin-SOCS_Box"/>
</dbReference>
<evidence type="ECO:0000256" key="2">
    <source>
        <dbReference type="ARBA" id="ARBA00023043"/>
    </source>
</evidence>
<keyword evidence="2 3" id="KW-0040">ANK repeat</keyword>
<feature type="repeat" description="ANK" evidence="3">
    <location>
        <begin position="281"/>
        <end position="299"/>
    </location>
</feature>
<dbReference type="PROSITE" id="PS50297">
    <property type="entry name" value="ANK_REP_REGION"/>
    <property type="match status" value="4"/>
</dbReference>
<dbReference type="GeneID" id="63724077"/>
<dbReference type="PRINTS" id="PR01415">
    <property type="entry name" value="ANKYRIN"/>
</dbReference>
<dbReference type="SMART" id="SM00248">
    <property type="entry name" value="ANK"/>
    <property type="match status" value="5"/>
</dbReference>
<dbReference type="Pfam" id="PF00023">
    <property type="entry name" value="Ank"/>
    <property type="match status" value="1"/>
</dbReference>
<evidence type="ECO:0000256" key="3">
    <source>
        <dbReference type="PROSITE-ProRule" id="PRU00023"/>
    </source>
</evidence>
<dbReference type="GO" id="GO:0000976">
    <property type="term" value="F:transcription cis-regulatory region binding"/>
    <property type="evidence" value="ECO:0007669"/>
    <property type="project" value="TreeGrafter"/>
</dbReference>
<dbReference type="GO" id="GO:0005634">
    <property type="term" value="C:nucleus"/>
    <property type="evidence" value="ECO:0007669"/>
    <property type="project" value="TreeGrafter"/>
</dbReference>
<evidence type="ECO:0000256" key="1">
    <source>
        <dbReference type="ARBA" id="ARBA00022737"/>
    </source>
</evidence>
<dbReference type="InterPro" id="IPR036770">
    <property type="entry name" value="Ankyrin_rpt-contain_sf"/>
</dbReference>
<dbReference type="AlphaFoldDB" id="A0A1L9P602"/>
<organism evidence="4 5">
    <name type="scientific">Aspergillus versicolor CBS 583.65</name>
    <dbReference type="NCBI Taxonomy" id="1036611"/>
    <lineage>
        <taxon>Eukaryota</taxon>
        <taxon>Fungi</taxon>
        <taxon>Dikarya</taxon>
        <taxon>Ascomycota</taxon>
        <taxon>Pezizomycotina</taxon>
        <taxon>Eurotiomycetes</taxon>
        <taxon>Eurotiomycetidae</taxon>
        <taxon>Eurotiales</taxon>
        <taxon>Aspergillaceae</taxon>
        <taxon>Aspergillus</taxon>
        <taxon>Aspergillus subgen. Nidulantes</taxon>
    </lineage>
</organism>
<dbReference type="EMBL" id="KV878125">
    <property type="protein sequence ID" value="OJI96951.1"/>
    <property type="molecule type" value="Genomic_DNA"/>
</dbReference>